<sequence length="387" mass="44497">MKNVLLFLLISVLLFSSCSKDARVEFEDEIKEPQLVRDSISDFVIELDNFTPLNLRAIRYLDDGIDEFLFFLNPNNNSIYKYWLNDGNRFEKIAFDIIGPRGVGELSGFDVHGSDTLLLLARYAYKLTLASQLQNDLPKLQTFRLLGDAKSIDMTPYATTEAPMVIEDSILSIHSVPFFERDRLSYFEAGNSLVRLSLKDSTFNTSNIYSIQYKKRWSHPYASPSSTYNSLLKQRVITLPADKDLYTLDLNGQIRSTSSSPKSIRDIESYNGDFKDSKKSQLHANLNPSYISILYDKYRDVYYRIVKVPNYKAIELGDKSKYPAMPNVVLVYDANLKLISETPLPSSFNVRMSFVGRSGLYFAQPVIKNRRIDENHLRYVCFKLEDK</sequence>
<organism evidence="2 3">
    <name type="scientific">Roseivirga seohaensis</name>
    <dbReference type="NCBI Taxonomy" id="1914963"/>
    <lineage>
        <taxon>Bacteria</taxon>
        <taxon>Pseudomonadati</taxon>
        <taxon>Bacteroidota</taxon>
        <taxon>Cytophagia</taxon>
        <taxon>Cytophagales</taxon>
        <taxon>Roseivirgaceae</taxon>
        <taxon>Roseivirga</taxon>
    </lineage>
</organism>
<dbReference type="AlphaFoldDB" id="A0A150Y3V4"/>
<dbReference type="RefSeq" id="WP_062299778.1">
    <property type="nucleotide sequence ID" value="NZ_LRPB01000002.1"/>
</dbReference>
<gene>
    <name evidence="2" type="ORF">AWW67_14690</name>
</gene>
<evidence type="ECO:0000256" key="1">
    <source>
        <dbReference type="SAM" id="SignalP"/>
    </source>
</evidence>
<feature type="signal peptide" evidence="1">
    <location>
        <begin position="1"/>
        <end position="22"/>
    </location>
</feature>
<evidence type="ECO:0000313" key="2">
    <source>
        <dbReference type="EMBL" id="KYG85618.1"/>
    </source>
</evidence>
<keyword evidence="1" id="KW-0732">Signal</keyword>
<comment type="caution">
    <text evidence="2">The sequence shown here is derived from an EMBL/GenBank/DDBJ whole genome shotgun (WGS) entry which is preliminary data.</text>
</comment>
<proteinExistence type="predicted"/>
<dbReference type="EMBL" id="LRPB01000002">
    <property type="protein sequence ID" value="KYG85618.1"/>
    <property type="molecule type" value="Genomic_DNA"/>
</dbReference>
<accession>A0A150Y3V4</accession>
<evidence type="ECO:0008006" key="4">
    <source>
        <dbReference type="Google" id="ProtNLM"/>
    </source>
</evidence>
<name>A0A150Y3V4_9BACT</name>
<evidence type="ECO:0000313" key="3">
    <source>
        <dbReference type="Proteomes" id="UP000075663"/>
    </source>
</evidence>
<dbReference type="PROSITE" id="PS51257">
    <property type="entry name" value="PROKAR_LIPOPROTEIN"/>
    <property type="match status" value="1"/>
</dbReference>
<dbReference type="STRING" id="1914963.AWW67_14690"/>
<dbReference type="Proteomes" id="UP000075663">
    <property type="component" value="Unassembled WGS sequence"/>
</dbReference>
<reference evidence="2 3" key="1">
    <citation type="submission" date="2016-01" db="EMBL/GenBank/DDBJ databases">
        <title>Genome sequencing of Roseivirga seohaensis SW-152.</title>
        <authorList>
            <person name="Selvaratnam C."/>
            <person name="Thevarajoo S."/>
            <person name="Goh K.M."/>
            <person name="Ee R."/>
            <person name="Chan K.-G."/>
            <person name="Chong C.S."/>
        </authorList>
    </citation>
    <scope>NUCLEOTIDE SEQUENCE [LARGE SCALE GENOMIC DNA]</scope>
    <source>
        <strain evidence="2 3">SW-152</strain>
    </source>
</reference>
<dbReference type="Pfam" id="PF13970">
    <property type="entry name" value="DUF4221"/>
    <property type="match status" value="1"/>
</dbReference>
<dbReference type="InterPro" id="IPR025316">
    <property type="entry name" value="DUF4221"/>
</dbReference>
<protein>
    <recommendedName>
        <fullName evidence="4">DUF4221 domain-containing protein</fullName>
    </recommendedName>
</protein>
<feature type="chain" id="PRO_5007575610" description="DUF4221 domain-containing protein" evidence="1">
    <location>
        <begin position="23"/>
        <end position="387"/>
    </location>
</feature>